<reference evidence="1 2" key="1">
    <citation type="submission" date="2019-09" db="EMBL/GenBank/DDBJ databases">
        <title>Genome sequence of Hymenobacter sp. M3.</title>
        <authorList>
            <person name="Srinivasan S."/>
        </authorList>
    </citation>
    <scope>NUCLEOTIDE SEQUENCE [LARGE SCALE GENOMIC DNA]</scope>
    <source>
        <strain evidence="1 2">M3</strain>
    </source>
</reference>
<dbReference type="Gene3D" id="2.60.40.10">
    <property type="entry name" value="Immunoglobulins"/>
    <property type="match status" value="2"/>
</dbReference>
<dbReference type="CDD" id="cd00146">
    <property type="entry name" value="PKD"/>
    <property type="match status" value="2"/>
</dbReference>
<dbReference type="SUPFAM" id="SSF49299">
    <property type="entry name" value="PKD domain"/>
    <property type="match status" value="2"/>
</dbReference>
<name>A0A7L5A4K3_9BACT</name>
<evidence type="ECO:0000313" key="1">
    <source>
        <dbReference type="EMBL" id="KAA9338482.1"/>
    </source>
</evidence>
<organism evidence="1 2">
    <name type="scientific">Hymenobacter busanensis</name>
    <dbReference type="NCBI Taxonomy" id="2607656"/>
    <lineage>
        <taxon>Bacteria</taxon>
        <taxon>Pseudomonadati</taxon>
        <taxon>Bacteroidota</taxon>
        <taxon>Cytophagia</taxon>
        <taxon>Cytophagales</taxon>
        <taxon>Hymenobacteraceae</taxon>
        <taxon>Hymenobacter</taxon>
    </lineage>
</organism>
<dbReference type="InterPro" id="IPR022409">
    <property type="entry name" value="PKD/Chitinase_dom"/>
</dbReference>
<dbReference type="AlphaFoldDB" id="A0A7L5A4K3"/>
<sequence>MNLLLSRPTSGLLFRLPPLVVLTLAGSVAHAQQAGDTLSVACPAPRVPAPCLELNAQRSVDPAAGPLTYRWLMGDGTILTGAVVSHCYATRKRYTVQLDVVDERTGEVRQAEKTLVVDFTLEPLLDFTISSDTVRIGQAVTFDASVAQNPPCYNEVALWDFRDGTVANGRRVTHSFRKAGRFEVRMSLRGNGPGSCPDSHCVSRTVVVRP</sequence>
<dbReference type="EMBL" id="VTWU01000002">
    <property type="protein sequence ID" value="KAA9338482.1"/>
    <property type="molecule type" value="Genomic_DNA"/>
</dbReference>
<dbReference type="Proteomes" id="UP000326380">
    <property type="component" value="Unassembled WGS sequence"/>
</dbReference>
<dbReference type="InterPro" id="IPR000601">
    <property type="entry name" value="PKD_dom"/>
</dbReference>
<comment type="caution">
    <text evidence="1">The sequence shown here is derived from an EMBL/GenBank/DDBJ whole genome shotgun (WGS) entry which is preliminary data.</text>
</comment>
<dbReference type="InterPro" id="IPR035986">
    <property type="entry name" value="PKD_dom_sf"/>
</dbReference>
<accession>A0A7L5A4K3</accession>
<evidence type="ECO:0000313" key="2">
    <source>
        <dbReference type="Proteomes" id="UP000326380"/>
    </source>
</evidence>
<protein>
    <submittedName>
        <fullName evidence="1">PKD domain-containing protein</fullName>
    </submittedName>
</protein>
<gene>
    <name evidence="1" type="ORF">F0P96_06515</name>
</gene>
<proteinExistence type="predicted"/>
<dbReference type="RefSeq" id="WP_151078031.1">
    <property type="nucleotide sequence ID" value="NZ_CP047647.1"/>
</dbReference>
<dbReference type="Pfam" id="PF18911">
    <property type="entry name" value="PKD_4"/>
    <property type="match status" value="2"/>
</dbReference>
<keyword evidence="2" id="KW-1185">Reference proteome</keyword>
<dbReference type="SMART" id="SM00089">
    <property type="entry name" value="PKD"/>
    <property type="match status" value="2"/>
</dbReference>
<dbReference type="PROSITE" id="PS50093">
    <property type="entry name" value="PKD"/>
    <property type="match status" value="2"/>
</dbReference>
<dbReference type="InterPro" id="IPR013783">
    <property type="entry name" value="Ig-like_fold"/>
</dbReference>